<evidence type="ECO:0000256" key="4">
    <source>
        <dbReference type="ARBA" id="ARBA00022679"/>
    </source>
</evidence>
<dbReference type="EC" id="2.4.1.17" evidence="2"/>
<organism evidence="7 8">
    <name type="scientific">Gnathostoma spinigerum</name>
    <dbReference type="NCBI Taxonomy" id="75299"/>
    <lineage>
        <taxon>Eukaryota</taxon>
        <taxon>Metazoa</taxon>
        <taxon>Ecdysozoa</taxon>
        <taxon>Nematoda</taxon>
        <taxon>Chromadorea</taxon>
        <taxon>Rhabditida</taxon>
        <taxon>Spirurina</taxon>
        <taxon>Gnathostomatomorpha</taxon>
        <taxon>Gnathostomatoidea</taxon>
        <taxon>Gnathostomatidae</taxon>
        <taxon>Gnathostoma</taxon>
    </lineage>
</organism>
<dbReference type="Gene3D" id="3.40.50.2000">
    <property type="entry name" value="Glycogen Phosphorylase B"/>
    <property type="match status" value="1"/>
</dbReference>
<feature type="transmembrane region" description="Helical" evidence="6">
    <location>
        <begin position="161"/>
        <end position="183"/>
    </location>
</feature>
<dbReference type="PANTHER" id="PTHR48043:SF145">
    <property type="entry name" value="FI06409P-RELATED"/>
    <property type="match status" value="1"/>
</dbReference>
<evidence type="ECO:0000256" key="6">
    <source>
        <dbReference type="SAM" id="Phobius"/>
    </source>
</evidence>
<keyword evidence="4" id="KW-0808">Transferase</keyword>
<keyword evidence="6" id="KW-0812">Transmembrane</keyword>
<sequence>MKENFKTFGNIHFFKWIPQIDLLGNPKTRAFITHGGMNSVIEASVSGVPIIGIPIYADQYVNTAVAVKRGYGIRILKKDVNKKSLTKALQAILSVSNSSNFYIKNVDLAKRFLPNRSDELVRNIKRWTREVVEFGTMEHLNLIARDYSTIKYYNIDVICSVIFISLFLFILASCLLIIFLRLFCNNRSSLSNLPDREKIE</sequence>
<protein>
    <recommendedName>
        <fullName evidence="2">glucuronosyltransferase</fullName>
        <ecNumber evidence="2">2.4.1.17</ecNumber>
    </recommendedName>
</protein>
<dbReference type="EMBL" id="JBGFUD010007570">
    <property type="protein sequence ID" value="MFH4981625.1"/>
    <property type="molecule type" value="Genomic_DNA"/>
</dbReference>
<keyword evidence="3" id="KW-0328">Glycosyltransferase</keyword>
<dbReference type="InterPro" id="IPR050271">
    <property type="entry name" value="UDP-glycosyltransferase"/>
</dbReference>
<gene>
    <name evidence="7" type="ORF">AB6A40_008334</name>
</gene>
<evidence type="ECO:0000313" key="7">
    <source>
        <dbReference type="EMBL" id="MFH4981625.1"/>
    </source>
</evidence>
<dbReference type="GO" id="GO:0015020">
    <property type="term" value="F:glucuronosyltransferase activity"/>
    <property type="evidence" value="ECO:0007669"/>
    <property type="project" value="UniProtKB-EC"/>
</dbReference>
<keyword evidence="8" id="KW-1185">Reference proteome</keyword>
<evidence type="ECO:0000256" key="2">
    <source>
        <dbReference type="ARBA" id="ARBA00012544"/>
    </source>
</evidence>
<name>A0ABD6EQ18_9BILA</name>
<dbReference type="Proteomes" id="UP001608902">
    <property type="component" value="Unassembled WGS sequence"/>
</dbReference>
<evidence type="ECO:0000256" key="1">
    <source>
        <dbReference type="ARBA" id="ARBA00009995"/>
    </source>
</evidence>
<dbReference type="InterPro" id="IPR002213">
    <property type="entry name" value="UDP_glucos_trans"/>
</dbReference>
<dbReference type="AlphaFoldDB" id="A0ABD6EQ18"/>
<comment type="similarity">
    <text evidence="1">Belongs to the UDP-glycosyltransferase family.</text>
</comment>
<dbReference type="PANTHER" id="PTHR48043">
    <property type="entry name" value="EG:EG0003.4 PROTEIN-RELATED"/>
    <property type="match status" value="1"/>
</dbReference>
<evidence type="ECO:0000313" key="8">
    <source>
        <dbReference type="Proteomes" id="UP001608902"/>
    </source>
</evidence>
<dbReference type="CDD" id="cd03784">
    <property type="entry name" value="GT1_Gtf-like"/>
    <property type="match status" value="1"/>
</dbReference>
<reference evidence="7 8" key="1">
    <citation type="submission" date="2024-08" db="EMBL/GenBank/DDBJ databases">
        <title>Gnathostoma spinigerum genome.</title>
        <authorList>
            <person name="Gonzalez-Bertolin B."/>
            <person name="Monzon S."/>
            <person name="Zaballos A."/>
            <person name="Jimenez P."/>
            <person name="Dekumyoy P."/>
            <person name="Varona S."/>
            <person name="Cuesta I."/>
            <person name="Sumanam S."/>
            <person name="Adisakwattana P."/>
            <person name="Gasser R.B."/>
            <person name="Hernandez-Gonzalez A."/>
            <person name="Young N.D."/>
            <person name="Perteguer M.J."/>
        </authorList>
    </citation>
    <scope>NUCLEOTIDE SEQUENCE [LARGE SCALE GENOMIC DNA]</scope>
    <source>
        <strain evidence="7">AL3</strain>
        <tissue evidence="7">Liver</tissue>
    </source>
</reference>
<proteinExistence type="inferred from homology"/>
<dbReference type="SUPFAM" id="SSF53756">
    <property type="entry name" value="UDP-Glycosyltransferase/glycogen phosphorylase"/>
    <property type="match status" value="1"/>
</dbReference>
<evidence type="ECO:0000256" key="5">
    <source>
        <dbReference type="ARBA" id="ARBA00047475"/>
    </source>
</evidence>
<evidence type="ECO:0000256" key="3">
    <source>
        <dbReference type="ARBA" id="ARBA00022676"/>
    </source>
</evidence>
<accession>A0ABD6EQ18</accession>
<keyword evidence="6" id="KW-1133">Transmembrane helix</keyword>
<keyword evidence="6" id="KW-0472">Membrane</keyword>
<comment type="caution">
    <text evidence="7">The sequence shown here is derived from an EMBL/GenBank/DDBJ whole genome shotgun (WGS) entry which is preliminary data.</text>
</comment>
<comment type="catalytic activity">
    <reaction evidence="5">
        <text>glucuronate acceptor + UDP-alpha-D-glucuronate = acceptor beta-D-glucuronoside + UDP + H(+)</text>
        <dbReference type="Rhea" id="RHEA:21032"/>
        <dbReference type="ChEBI" id="CHEBI:15378"/>
        <dbReference type="ChEBI" id="CHEBI:58052"/>
        <dbReference type="ChEBI" id="CHEBI:58223"/>
        <dbReference type="ChEBI" id="CHEBI:132367"/>
        <dbReference type="ChEBI" id="CHEBI:132368"/>
        <dbReference type="EC" id="2.4.1.17"/>
    </reaction>
</comment>
<dbReference type="Pfam" id="PF00201">
    <property type="entry name" value="UDPGT"/>
    <property type="match status" value="1"/>
</dbReference>